<dbReference type="SUPFAM" id="SSF51338">
    <property type="entry name" value="Composite domain of metallo-dependent hydrolases"/>
    <property type="match status" value="1"/>
</dbReference>
<evidence type="ECO:0000313" key="2">
    <source>
        <dbReference type="EMBL" id="RVU27084.1"/>
    </source>
</evidence>
<dbReference type="Proteomes" id="UP000282832">
    <property type="component" value="Unassembled WGS sequence"/>
</dbReference>
<dbReference type="AlphaFoldDB" id="A0A437PXU0"/>
<gene>
    <name evidence="2" type="ORF">EOJ36_00740</name>
</gene>
<sequence length="432" mass="46921">MNKMKIYIKLSLITSIGFIPFMGNSQETIYPSSAQKGITAITHATVHVGNGKVLEDANVVFENGKITSVGQATIPSSATIIDAKGKKVYPGLILPSSDIGLHEVGNGVRGSNDFLEIGENNANIRSIVAYNADSKILGVLRENGILLAGVAPSGSLIEGLSSVVQFSAWNYEDAAYKMDNGLYINFPNYSTNPNAHGPASSLQRSNERLETIRQFFNDAKAYLAEKNHVSTNLRFEAIKGLFNGTQKLFVRANGVKQMLLAIELAQSIGCPLVLVGASDSYQIAPILAKNKVAVILEEEHALPSMEDDDIDQPYKTASVLQKAGVLYCLNDGHTESRYRNLAFNAGTAATYGLSKEEALSAITKNTAEILGIADKTGTIEVGKDANLLISKGDILDMRGNQLEKAFIQGRDVSLDNKQKQMYERYKFKYNLK</sequence>
<dbReference type="InterPro" id="IPR011059">
    <property type="entry name" value="Metal-dep_hydrolase_composite"/>
</dbReference>
<organism evidence="2 3">
    <name type="scientific">Sandaracinomonas limnophila</name>
    <dbReference type="NCBI Taxonomy" id="1862386"/>
    <lineage>
        <taxon>Bacteria</taxon>
        <taxon>Pseudomonadati</taxon>
        <taxon>Bacteroidota</taxon>
        <taxon>Cytophagia</taxon>
        <taxon>Cytophagales</taxon>
        <taxon>Flectobacillaceae</taxon>
        <taxon>Sandaracinomonas</taxon>
    </lineage>
</organism>
<reference evidence="2 3" key="1">
    <citation type="submission" date="2019-01" db="EMBL/GenBank/DDBJ databases">
        <authorList>
            <person name="Chen W.-M."/>
        </authorList>
    </citation>
    <scope>NUCLEOTIDE SEQUENCE [LARGE SCALE GENOMIC DNA]</scope>
    <source>
        <strain evidence="2 3">FSY-15</strain>
    </source>
</reference>
<dbReference type="OrthoDB" id="783596at2"/>
<dbReference type="Gene3D" id="2.30.40.10">
    <property type="entry name" value="Urease, subunit C, domain 1"/>
    <property type="match status" value="1"/>
</dbReference>
<dbReference type="SUPFAM" id="SSF51556">
    <property type="entry name" value="Metallo-dependent hydrolases"/>
    <property type="match status" value="1"/>
</dbReference>
<dbReference type="PANTHER" id="PTHR43135">
    <property type="entry name" value="ALPHA-D-RIBOSE 1-METHYLPHOSPHONATE 5-TRIPHOSPHATE DIPHOSPHATASE"/>
    <property type="match status" value="1"/>
</dbReference>
<dbReference type="Pfam" id="PF01979">
    <property type="entry name" value="Amidohydro_1"/>
    <property type="match status" value="1"/>
</dbReference>
<name>A0A437PXU0_9BACT</name>
<feature type="domain" description="Amidohydrolase-related" evidence="1">
    <location>
        <begin position="345"/>
        <end position="394"/>
    </location>
</feature>
<dbReference type="InterPro" id="IPR006680">
    <property type="entry name" value="Amidohydro-rel"/>
</dbReference>
<comment type="caution">
    <text evidence="2">The sequence shown here is derived from an EMBL/GenBank/DDBJ whole genome shotgun (WGS) entry which is preliminary data.</text>
</comment>
<proteinExistence type="predicted"/>
<accession>A0A437PXU0</accession>
<dbReference type="EMBL" id="SACY01000001">
    <property type="protein sequence ID" value="RVU27084.1"/>
    <property type="molecule type" value="Genomic_DNA"/>
</dbReference>
<dbReference type="Gene3D" id="3.20.20.140">
    <property type="entry name" value="Metal-dependent hydrolases"/>
    <property type="match status" value="1"/>
</dbReference>
<dbReference type="InterPro" id="IPR032466">
    <property type="entry name" value="Metal_Hydrolase"/>
</dbReference>
<dbReference type="GO" id="GO:0016810">
    <property type="term" value="F:hydrolase activity, acting on carbon-nitrogen (but not peptide) bonds"/>
    <property type="evidence" value="ECO:0007669"/>
    <property type="project" value="InterPro"/>
</dbReference>
<dbReference type="InterPro" id="IPR051781">
    <property type="entry name" value="Metallo-dep_Hydrolase"/>
</dbReference>
<evidence type="ECO:0000259" key="1">
    <source>
        <dbReference type="Pfam" id="PF01979"/>
    </source>
</evidence>
<protein>
    <submittedName>
        <fullName evidence="2">Amidohydrolase</fullName>
    </submittedName>
</protein>
<dbReference type="PANTHER" id="PTHR43135:SF3">
    <property type="entry name" value="ALPHA-D-RIBOSE 1-METHYLPHOSPHONATE 5-TRIPHOSPHATE DIPHOSPHATASE"/>
    <property type="match status" value="1"/>
</dbReference>
<keyword evidence="2" id="KW-0378">Hydrolase</keyword>
<keyword evidence="3" id="KW-1185">Reference proteome</keyword>
<evidence type="ECO:0000313" key="3">
    <source>
        <dbReference type="Proteomes" id="UP000282832"/>
    </source>
</evidence>